<keyword evidence="2 5" id="KW-0853">WD repeat</keyword>
<evidence type="ECO:0000256" key="2">
    <source>
        <dbReference type="ARBA" id="ARBA00022574"/>
    </source>
</evidence>
<name>A0A7L2IUE3_9PICI</name>
<dbReference type="InterPro" id="IPR051983">
    <property type="entry name" value="WSB_SOCS-box_domain"/>
</dbReference>
<feature type="repeat" description="WD" evidence="5">
    <location>
        <begin position="68"/>
        <end position="109"/>
    </location>
</feature>
<dbReference type="PANTHER" id="PTHR15622:SF1">
    <property type="entry name" value="WD REPEAT AND SOCS BOX-CONTAINING PROTEIN 2"/>
    <property type="match status" value="1"/>
</dbReference>
<dbReference type="Pfam" id="PF07525">
    <property type="entry name" value="SOCS_box"/>
    <property type="match status" value="1"/>
</dbReference>
<dbReference type="GO" id="GO:0035556">
    <property type="term" value="P:intracellular signal transduction"/>
    <property type="evidence" value="ECO:0007669"/>
    <property type="project" value="InterPro"/>
</dbReference>
<protein>
    <submittedName>
        <fullName evidence="7">WSB2 protein</fullName>
    </submittedName>
</protein>
<dbReference type="InterPro" id="IPR036036">
    <property type="entry name" value="SOCS_box-like_dom_sf"/>
</dbReference>
<feature type="repeat" description="WD" evidence="5">
    <location>
        <begin position="165"/>
        <end position="199"/>
    </location>
</feature>
<sequence>LSAGHLLFSLLGHQDVVRDLSFAPNGSLILVSASRDKTLRVWDLSKDGCLLFLPLMTHVSPGHQVQVLSGHVQWVYCCSISPDCSMLCSVAGEKSALLWSMKSYTLIRKLEGHQSSVVSCDFSPDSALLVTASYDACVIMWDPYTGEQLRTLRHVPLHSPVDYSSEVHTSSLRSVCFSPEGLYLATVADDRLLRIWALELRSPVAFAPMTNGLCCIYFPHGGFIATGTRDGHVQFWTAPRVLSSLKHLCRKALRTFLTTYQVRALPIPKKLKEFLTYRTF</sequence>
<evidence type="ECO:0000256" key="1">
    <source>
        <dbReference type="ARBA" id="ARBA00004906"/>
    </source>
</evidence>
<dbReference type="SUPFAM" id="SSF50978">
    <property type="entry name" value="WD40 repeat-like"/>
    <property type="match status" value="1"/>
</dbReference>
<evidence type="ECO:0000259" key="6">
    <source>
        <dbReference type="PROSITE" id="PS50225"/>
    </source>
</evidence>
<keyword evidence="4" id="KW-0833">Ubl conjugation pathway</keyword>
<organism evidence="7 8">
    <name type="scientific">Semnornis frantzii</name>
    <dbReference type="NCBI Taxonomy" id="91796"/>
    <lineage>
        <taxon>Eukaryota</taxon>
        <taxon>Metazoa</taxon>
        <taxon>Chordata</taxon>
        <taxon>Craniata</taxon>
        <taxon>Vertebrata</taxon>
        <taxon>Euteleostomi</taxon>
        <taxon>Archelosauria</taxon>
        <taxon>Archosauria</taxon>
        <taxon>Dinosauria</taxon>
        <taxon>Saurischia</taxon>
        <taxon>Theropoda</taxon>
        <taxon>Coelurosauria</taxon>
        <taxon>Aves</taxon>
        <taxon>Neognathae</taxon>
        <taxon>Neoaves</taxon>
        <taxon>Telluraves</taxon>
        <taxon>Coraciimorphae</taxon>
        <taxon>Piciformes</taxon>
        <taxon>Ramphastidae</taxon>
        <taxon>Semnornis</taxon>
    </lineage>
</organism>
<comment type="caution">
    <text evidence="7">The sequence shown here is derived from an EMBL/GenBank/DDBJ whole genome shotgun (WGS) entry which is preliminary data.</text>
</comment>
<evidence type="ECO:0000256" key="5">
    <source>
        <dbReference type="PROSITE-ProRule" id="PRU00221"/>
    </source>
</evidence>
<dbReference type="PROSITE" id="PS50082">
    <property type="entry name" value="WD_REPEATS_2"/>
    <property type="match status" value="4"/>
</dbReference>
<dbReference type="InterPro" id="IPR036322">
    <property type="entry name" value="WD40_repeat_dom_sf"/>
</dbReference>
<accession>A0A7L2IUE3</accession>
<gene>
    <name evidence="7" type="primary">Wsb2</name>
    <name evidence="7" type="ORF">SEMFRA_R10862</name>
</gene>
<reference evidence="7 8" key="1">
    <citation type="submission" date="2019-09" db="EMBL/GenBank/DDBJ databases">
        <title>Bird 10,000 Genomes (B10K) Project - Family phase.</title>
        <authorList>
            <person name="Zhang G."/>
        </authorList>
    </citation>
    <scope>NUCLEOTIDE SEQUENCE [LARGE SCALE GENOMIC DNA]</scope>
    <source>
        <strain evidence="7">B10K-DU-001-42</strain>
        <tissue evidence="7">Muscle</tissue>
    </source>
</reference>
<dbReference type="PRINTS" id="PR00320">
    <property type="entry name" value="GPROTEINBRPT"/>
</dbReference>
<dbReference type="OrthoDB" id="538223at2759"/>
<dbReference type="SMART" id="SM00253">
    <property type="entry name" value="SOCS"/>
    <property type="match status" value="1"/>
</dbReference>
<dbReference type="PROSITE" id="PS50225">
    <property type="entry name" value="SOCS"/>
    <property type="match status" value="1"/>
</dbReference>
<dbReference type="SUPFAM" id="SSF158235">
    <property type="entry name" value="SOCS box-like"/>
    <property type="match status" value="1"/>
</dbReference>
<dbReference type="Gene3D" id="2.130.10.10">
    <property type="entry name" value="YVTN repeat-like/Quinoprotein amine dehydrogenase"/>
    <property type="match status" value="2"/>
</dbReference>
<evidence type="ECO:0000313" key="7">
    <source>
        <dbReference type="EMBL" id="NXR13491.1"/>
    </source>
</evidence>
<feature type="repeat" description="WD" evidence="5">
    <location>
        <begin position="10"/>
        <end position="45"/>
    </location>
</feature>
<dbReference type="AlphaFoldDB" id="A0A7L2IUE3"/>
<evidence type="ECO:0000256" key="4">
    <source>
        <dbReference type="ARBA" id="ARBA00022786"/>
    </source>
</evidence>
<feature type="non-terminal residue" evidence="7">
    <location>
        <position position="1"/>
    </location>
</feature>
<dbReference type="SMART" id="SM00320">
    <property type="entry name" value="WD40"/>
    <property type="match status" value="5"/>
</dbReference>
<dbReference type="UniPathway" id="UPA00143"/>
<feature type="repeat" description="WD" evidence="5">
    <location>
        <begin position="110"/>
        <end position="151"/>
    </location>
</feature>
<proteinExistence type="predicted"/>
<dbReference type="PROSITE" id="PS50294">
    <property type="entry name" value="WD_REPEATS_REGION"/>
    <property type="match status" value="3"/>
</dbReference>
<dbReference type="Proteomes" id="UP000536381">
    <property type="component" value="Unassembled WGS sequence"/>
</dbReference>
<dbReference type="EMBL" id="VWYK01096474">
    <property type="protein sequence ID" value="NXR13491.1"/>
    <property type="molecule type" value="Genomic_DNA"/>
</dbReference>
<dbReference type="InterPro" id="IPR001680">
    <property type="entry name" value="WD40_rpt"/>
</dbReference>
<evidence type="ECO:0000313" key="8">
    <source>
        <dbReference type="Proteomes" id="UP000536381"/>
    </source>
</evidence>
<evidence type="ECO:0000256" key="3">
    <source>
        <dbReference type="ARBA" id="ARBA00022737"/>
    </source>
</evidence>
<dbReference type="InterPro" id="IPR001496">
    <property type="entry name" value="SOCS_box"/>
</dbReference>
<comment type="pathway">
    <text evidence="1">Protein modification; protein ubiquitination.</text>
</comment>
<feature type="domain" description="SOCS box" evidence="6">
    <location>
        <begin position="244"/>
        <end position="280"/>
    </location>
</feature>
<dbReference type="SMART" id="SM00969">
    <property type="entry name" value="SOCS_box"/>
    <property type="match status" value="1"/>
</dbReference>
<dbReference type="CDD" id="cd03733">
    <property type="entry name" value="SOCS_WSB_SWIP"/>
    <property type="match status" value="1"/>
</dbReference>
<dbReference type="InterPro" id="IPR020472">
    <property type="entry name" value="WD40_PAC1"/>
</dbReference>
<dbReference type="PANTHER" id="PTHR15622">
    <property type="entry name" value="WD40 REPEAT PROTEIN"/>
    <property type="match status" value="1"/>
</dbReference>
<keyword evidence="3" id="KW-0677">Repeat</keyword>
<dbReference type="GO" id="GO:0000209">
    <property type="term" value="P:protein polyubiquitination"/>
    <property type="evidence" value="ECO:0007669"/>
    <property type="project" value="TreeGrafter"/>
</dbReference>
<dbReference type="Pfam" id="PF00400">
    <property type="entry name" value="WD40"/>
    <property type="match status" value="5"/>
</dbReference>
<dbReference type="CDD" id="cd00200">
    <property type="entry name" value="WD40"/>
    <property type="match status" value="1"/>
</dbReference>
<dbReference type="InterPro" id="IPR015943">
    <property type="entry name" value="WD40/YVTN_repeat-like_dom_sf"/>
</dbReference>
<dbReference type="Gene3D" id="1.10.750.20">
    <property type="entry name" value="SOCS box"/>
    <property type="match status" value="1"/>
</dbReference>
<dbReference type="InterPro" id="IPR019775">
    <property type="entry name" value="WD40_repeat_CS"/>
</dbReference>
<dbReference type="PROSITE" id="PS00678">
    <property type="entry name" value="WD_REPEATS_1"/>
    <property type="match status" value="1"/>
</dbReference>
<keyword evidence="8" id="KW-1185">Reference proteome</keyword>
<feature type="non-terminal residue" evidence="7">
    <location>
        <position position="280"/>
    </location>
</feature>